<name>A0A1Y2H5E1_9FUNG</name>
<dbReference type="Proteomes" id="UP000193411">
    <property type="component" value="Unassembled WGS sequence"/>
</dbReference>
<protein>
    <submittedName>
        <fullName evidence="1">Uncharacterized protein</fullName>
    </submittedName>
</protein>
<proteinExistence type="predicted"/>
<sequence>MMNKRETSVWVCTPGVARMYKHTWGGPTIQCAVCTVTNGEIAPNHPSIICKEGQGRVATSAAEKHASSSAQCCKWEDACECTNRSSQAYPHPKQGSMCGNPIHRSMIKDIDQACCALPSSPEHIKKVTHKRERRPVQELSKAKERKRTTRALRASACFFCLDSVRVGQSVPTFDPHRPITGR</sequence>
<accession>A0A1Y2H5E1</accession>
<evidence type="ECO:0000313" key="1">
    <source>
        <dbReference type="EMBL" id="ORZ29776.1"/>
    </source>
</evidence>
<organism evidence="1 2">
    <name type="scientific">Catenaria anguillulae PL171</name>
    <dbReference type="NCBI Taxonomy" id="765915"/>
    <lineage>
        <taxon>Eukaryota</taxon>
        <taxon>Fungi</taxon>
        <taxon>Fungi incertae sedis</taxon>
        <taxon>Blastocladiomycota</taxon>
        <taxon>Blastocladiomycetes</taxon>
        <taxon>Blastocladiales</taxon>
        <taxon>Catenariaceae</taxon>
        <taxon>Catenaria</taxon>
    </lineage>
</organism>
<reference evidence="1 2" key="1">
    <citation type="submission" date="2016-07" db="EMBL/GenBank/DDBJ databases">
        <title>Pervasive Adenine N6-methylation of Active Genes in Fungi.</title>
        <authorList>
            <consortium name="DOE Joint Genome Institute"/>
            <person name="Mondo S.J."/>
            <person name="Dannebaum R.O."/>
            <person name="Kuo R.C."/>
            <person name="Labutti K."/>
            <person name="Haridas S."/>
            <person name="Kuo A."/>
            <person name="Salamov A."/>
            <person name="Ahrendt S.R."/>
            <person name="Lipzen A."/>
            <person name="Sullivan W."/>
            <person name="Andreopoulos W.B."/>
            <person name="Clum A."/>
            <person name="Lindquist E."/>
            <person name="Daum C."/>
            <person name="Ramamoorthy G.K."/>
            <person name="Gryganskyi A."/>
            <person name="Culley D."/>
            <person name="Magnuson J.K."/>
            <person name="James T.Y."/>
            <person name="O'Malley M.A."/>
            <person name="Stajich J.E."/>
            <person name="Spatafora J.W."/>
            <person name="Visel A."/>
            <person name="Grigoriev I.V."/>
        </authorList>
    </citation>
    <scope>NUCLEOTIDE SEQUENCE [LARGE SCALE GENOMIC DNA]</scope>
    <source>
        <strain evidence="1 2">PL171</strain>
    </source>
</reference>
<gene>
    <name evidence="1" type="ORF">BCR44DRAFT_213308</name>
</gene>
<dbReference type="EMBL" id="MCFL01000128">
    <property type="protein sequence ID" value="ORZ29776.1"/>
    <property type="molecule type" value="Genomic_DNA"/>
</dbReference>
<evidence type="ECO:0000313" key="2">
    <source>
        <dbReference type="Proteomes" id="UP000193411"/>
    </source>
</evidence>
<comment type="caution">
    <text evidence="1">The sequence shown here is derived from an EMBL/GenBank/DDBJ whole genome shotgun (WGS) entry which is preliminary data.</text>
</comment>
<keyword evidence="2" id="KW-1185">Reference proteome</keyword>
<dbReference type="AlphaFoldDB" id="A0A1Y2H5E1"/>